<dbReference type="PANTHER" id="PTHR47926:SF526">
    <property type="entry name" value="PENTACOTRIPEPTIDE-REPEAT REGION OF PRORP DOMAIN-CONTAINING PROTEIN"/>
    <property type="match status" value="1"/>
</dbReference>
<dbReference type="InterPro" id="IPR011990">
    <property type="entry name" value="TPR-like_helical_dom_sf"/>
</dbReference>
<evidence type="ECO:0000256" key="3">
    <source>
        <dbReference type="PROSITE-ProRule" id="PRU00708"/>
    </source>
</evidence>
<proteinExistence type="inferred from homology"/>
<dbReference type="FunFam" id="1.25.40.10:FF:000333">
    <property type="entry name" value="Pentatricopeptide repeat-containing protein"/>
    <property type="match status" value="1"/>
</dbReference>
<dbReference type="GO" id="GO:0003723">
    <property type="term" value="F:RNA binding"/>
    <property type="evidence" value="ECO:0007669"/>
    <property type="project" value="InterPro"/>
</dbReference>
<keyword evidence="2" id="KW-0677">Repeat</keyword>
<dbReference type="Pfam" id="PF13041">
    <property type="entry name" value="PPR_2"/>
    <property type="match status" value="1"/>
</dbReference>
<dbReference type="EMBL" id="JACGWJ010000021">
    <property type="protein sequence ID" value="KAL0335607.1"/>
    <property type="molecule type" value="Genomic_DNA"/>
</dbReference>
<dbReference type="GO" id="GO:0009451">
    <property type="term" value="P:RNA modification"/>
    <property type="evidence" value="ECO:0007669"/>
    <property type="project" value="InterPro"/>
</dbReference>
<dbReference type="PROSITE" id="PS51375">
    <property type="entry name" value="PPR"/>
    <property type="match status" value="2"/>
</dbReference>
<dbReference type="InterPro" id="IPR002885">
    <property type="entry name" value="PPR_rpt"/>
</dbReference>
<feature type="repeat" description="PPR" evidence="3">
    <location>
        <begin position="18"/>
        <end position="48"/>
    </location>
</feature>
<dbReference type="Gene3D" id="1.25.40.10">
    <property type="entry name" value="Tetratricopeptide repeat domain"/>
    <property type="match status" value="1"/>
</dbReference>
<accession>A0AAW2MYM5</accession>
<dbReference type="AlphaFoldDB" id="A0AAW2MYM5"/>
<name>A0AAW2MYM5_SESRA</name>
<comment type="similarity">
    <text evidence="1">Belongs to the PPR family. PCMP-H subfamily.</text>
</comment>
<comment type="caution">
    <text evidence="4">The sequence shown here is derived from an EMBL/GenBank/DDBJ whole genome shotgun (WGS) entry which is preliminary data.</text>
</comment>
<reference evidence="4" key="2">
    <citation type="journal article" date="2024" name="Plant">
        <title>Genomic evolution and insights into agronomic trait innovations of Sesamum species.</title>
        <authorList>
            <person name="Miao H."/>
            <person name="Wang L."/>
            <person name="Qu L."/>
            <person name="Liu H."/>
            <person name="Sun Y."/>
            <person name="Le M."/>
            <person name="Wang Q."/>
            <person name="Wei S."/>
            <person name="Zheng Y."/>
            <person name="Lin W."/>
            <person name="Duan Y."/>
            <person name="Cao H."/>
            <person name="Xiong S."/>
            <person name="Wang X."/>
            <person name="Wei L."/>
            <person name="Li C."/>
            <person name="Ma Q."/>
            <person name="Ju M."/>
            <person name="Zhao R."/>
            <person name="Li G."/>
            <person name="Mu C."/>
            <person name="Tian Q."/>
            <person name="Mei H."/>
            <person name="Zhang T."/>
            <person name="Gao T."/>
            <person name="Zhang H."/>
        </authorList>
    </citation>
    <scope>NUCLEOTIDE SEQUENCE</scope>
    <source>
        <strain evidence="4">G02</strain>
    </source>
</reference>
<evidence type="ECO:0000313" key="4">
    <source>
        <dbReference type="EMBL" id="KAL0335607.1"/>
    </source>
</evidence>
<sequence>MMELGGESVCLMKWAERNVVTWNSLLLGCFQCADVDGARRVFEEMPGRNVVSWTTMIAGCAQNGRCKEALTLFSEMQLENIEFDQVTLVAVLSACAELGDLNLGKWIHSYVVESFTYRKQAVLISLKNALTYVCQLW</sequence>
<reference evidence="4" key="1">
    <citation type="submission" date="2020-06" db="EMBL/GenBank/DDBJ databases">
        <authorList>
            <person name="Li T."/>
            <person name="Hu X."/>
            <person name="Zhang T."/>
            <person name="Song X."/>
            <person name="Zhang H."/>
            <person name="Dai N."/>
            <person name="Sheng W."/>
            <person name="Hou X."/>
            <person name="Wei L."/>
        </authorList>
    </citation>
    <scope>NUCLEOTIDE SEQUENCE</scope>
    <source>
        <strain evidence="4">G02</strain>
        <tissue evidence="4">Leaf</tissue>
    </source>
</reference>
<evidence type="ECO:0000256" key="2">
    <source>
        <dbReference type="ARBA" id="ARBA00022737"/>
    </source>
</evidence>
<feature type="repeat" description="PPR" evidence="3">
    <location>
        <begin position="49"/>
        <end position="83"/>
    </location>
</feature>
<organism evidence="4">
    <name type="scientific">Sesamum radiatum</name>
    <name type="common">Black benniseed</name>
    <dbReference type="NCBI Taxonomy" id="300843"/>
    <lineage>
        <taxon>Eukaryota</taxon>
        <taxon>Viridiplantae</taxon>
        <taxon>Streptophyta</taxon>
        <taxon>Embryophyta</taxon>
        <taxon>Tracheophyta</taxon>
        <taxon>Spermatophyta</taxon>
        <taxon>Magnoliopsida</taxon>
        <taxon>eudicotyledons</taxon>
        <taxon>Gunneridae</taxon>
        <taxon>Pentapetalae</taxon>
        <taxon>asterids</taxon>
        <taxon>lamiids</taxon>
        <taxon>Lamiales</taxon>
        <taxon>Pedaliaceae</taxon>
        <taxon>Sesamum</taxon>
    </lineage>
</organism>
<gene>
    <name evidence="4" type="ORF">Sradi_4772600</name>
</gene>
<dbReference type="PANTHER" id="PTHR47926">
    <property type="entry name" value="PENTATRICOPEPTIDE REPEAT-CONTAINING PROTEIN"/>
    <property type="match status" value="1"/>
</dbReference>
<dbReference type="NCBIfam" id="TIGR00756">
    <property type="entry name" value="PPR"/>
    <property type="match status" value="2"/>
</dbReference>
<dbReference type="InterPro" id="IPR046960">
    <property type="entry name" value="PPR_At4g14850-like_plant"/>
</dbReference>
<protein>
    <submittedName>
        <fullName evidence="4">Pentatricopeptide repeat-containing protein</fullName>
    </submittedName>
</protein>
<evidence type="ECO:0000256" key="1">
    <source>
        <dbReference type="ARBA" id="ARBA00006643"/>
    </source>
</evidence>